<gene>
    <name evidence="5" type="ORF">C7443_10416</name>
</gene>
<organism evidence="5 6">
    <name type="scientific">Plasticicumulans acidivorans</name>
    <dbReference type="NCBI Taxonomy" id="886464"/>
    <lineage>
        <taxon>Bacteria</taxon>
        <taxon>Pseudomonadati</taxon>
        <taxon>Pseudomonadota</taxon>
        <taxon>Gammaproteobacteria</taxon>
        <taxon>Candidatus Competibacteraceae</taxon>
        <taxon>Plasticicumulans</taxon>
    </lineage>
</organism>
<dbReference type="SMART" id="SM00342">
    <property type="entry name" value="HTH_ARAC"/>
    <property type="match status" value="1"/>
</dbReference>
<dbReference type="PANTHER" id="PTHR46796">
    <property type="entry name" value="HTH-TYPE TRANSCRIPTIONAL ACTIVATOR RHAS-RELATED"/>
    <property type="match status" value="1"/>
</dbReference>
<dbReference type="SUPFAM" id="SSF46689">
    <property type="entry name" value="Homeodomain-like"/>
    <property type="match status" value="2"/>
</dbReference>
<sequence>MASLITPEQLPIWVPGKVLSASDDLGWKDVKQRTYCYRGLDVPIPPMDHYMLVRYRSGQTPMDRCFDERWTRTSCAPGDISLLTVSQPSHWHWTQDIVVSHVYVSHALMARVADDMMERPVAEVRLHDLLRAQDPTLMAITDAVTQEAQGAGIGGALYVEALGVQLAVHLLRHYASVSYREPQAKGRLSPLQLRRLQEFIEARLHENLSLDELAAVVGLGVWTFSRRFRASLGCAPHAYVVSQRVQRARRLLTDGALAVKEVASLCGFSDQAHMTRVLRARLGTTPAQLRQAAAPR</sequence>
<dbReference type="InterPro" id="IPR018060">
    <property type="entry name" value="HTH_AraC"/>
</dbReference>
<evidence type="ECO:0000256" key="2">
    <source>
        <dbReference type="ARBA" id="ARBA00023125"/>
    </source>
</evidence>
<dbReference type="GO" id="GO:0043565">
    <property type="term" value="F:sequence-specific DNA binding"/>
    <property type="evidence" value="ECO:0007669"/>
    <property type="project" value="InterPro"/>
</dbReference>
<keyword evidence="3" id="KW-0804">Transcription</keyword>
<dbReference type="OrthoDB" id="5740883at2"/>
<accession>A0A317MV74</accession>
<dbReference type="EMBL" id="QGTJ01000004">
    <property type="protein sequence ID" value="PWV62222.1"/>
    <property type="molecule type" value="Genomic_DNA"/>
</dbReference>
<proteinExistence type="predicted"/>
<evidence type="ECO:0000313" key="5">
    <source>
        <dbReference type="EMBL" id="PWV62222.1"/>
    </source>
</evidence>
<evidence type="ECO:0000259" key="4">
    <source>
        <dbReference type="PROSITE" id="PS01124"/>
    </source>
</evidence>
<dbReference type="Proteomes" id="UP000246569">
    <property type="component" value="Unassembled WGS sequence"/>
</dbReference>
<dbReference type="GO" id="GO:0003700">
    <property type="term" value="F:DNA-binding transcription factor activity"/>
    <property type="evidence" value="ECO:0007669"/>
    <property type="project" value="InterPro"/>
</dbReference>
<protein>
    <submittedName>
        <fullName evidence="5">AraC family transcriptional regulator</fullName>
    </submittedName>
</protein>
<keyword evidence="2" id="KW-0238">DNA-binding</keyword>
<feature type="domain" description="HTH araC/xylS-type" evidence="4">
    <location>
        <begin position="194"/>
        <end position="292"/>
    </location>
</feature>
<dbReference type="AlphaFoldDB" id="A0A317MV74"/>
<dbReference type="InterPro" id="IPR009057">
    <property type="entry name" value="Homeodomain-like_sf"/>
</dbReference>
<dbReference type="PROSITE" id="PS01124">
    <property type="entry name" value="HTH_ARAC_FAMILY_2"/>
    <property type="match status" value="1"/>
</dbReference>
<comment type="caution">
    <text evidence="5">The sequence shown here is derived from an EMBL/GenBank/DDBJ whole genome shotgun (WGS) entry which is preliminary data.</text>
</comment>
<name>A0A317MV74_9GAMM</name>
<reference evidence="5 6" key="1">
    <citation type="submission" date="2018-05" db="EMBL/GenBank/DDBJ databases">
        <title>Genomic Encyclopedia of Type Strains, Phase IV (KMG-IV): sequencing the most valuable type-strain genomes for metagenomic binning, comparative biology and taxonomic classification.</title>
        <authorList>
            <person name="Goeker M."/>
        </authorList>
    </citation>
    <scope>NUCLEOTIDE SEQUENCE [LARGE SCALE GENOMIC DNA]</scope>
    <source>
        <strain evidence="5 6">DSM 23606</strain>
    </source>
</reference>
<evidence type="ECO:0000256" key="3">
    <source>
        <dbReference type="ARBA" id="ARBA00023163"/>
    </source>
</evidence>
<evidence type="ECO:0000256" key="1">
    <source>
        <dbReference type="ARBA" id="ARBA00023015"/>
    </source>
</evidence>
<dbReference type="Gene3D" id="1.10.10.60">
    <property type="entry name" value="Homeodomain-like"/>
    <property type="match status" value="1"/>
</dbReference>
<dbReference type="Pfam" id="PF12833">
    <property type="entry name" value="HTH_18"/>
    <property type="match status" value="1"/>
</dbReference>
<keyword evidence="6" id="KW-1185">Reference proteome</keyword>
<keyword evidence="1" id="KW-0805">Transcription regulation</keyword>
<dbReference type="RefSeq" id="WP_110018063.1">
    <property type="nucleotide sequence ID" value="NZ_QGTJ01000004.1"/>
</dbReference>
<dbReference type="PANTHER" id="PTHR46796:SF6">
    <property type="entry name" value="ARAC SUBFAMILY"/>
    <property type="match status" value="1"/>
</dbReference>
<evidence type="ECO:0000313" key="6">
    <source>
        <dbReference type="Proteomes" id="UP000246569"/>
    </source>
</evidence>
<dbReference type="InterPro" id="IPR050204">
    <property type="entry name" value="AraC_XylS_family_regulators"/>
</dbReference>